<protein>
    <recommendedName>
        <fullName evidence="2">Rv2525c-like glycoside hydrolase-like domain-containing protein</fullName>
    </recommendedName>
</protein>
<dbReference type="RefSeq" id="WP_027422500.1">
    <property type="nucleotide sequence ID" value="NZ_FOGW01000037.1"/>
</dbReference>
<evidence type="ECO:0000256" key="1">
    <source>
        <dbReference type="SAM" id="MobiDB-lite"/>
    </source>
</evidence>
<keyword evidence="4" id="KW-1185">Reference proteome</keyword>
<organism evidence="3 4">
    <name type="scientific">Lachnobacterium bovis</name>
    <dbReference type="NCBI Taxonomy" id="140626"/>
    <lineage>
        <taxon>Bacteria</taxon>
        <taxon>Bacillati</taxon>
        <taxon>Bacillota</taxon>
        <taxon>Clostridia</taxon>
        <taxon>Lachnospirales</taxon>
        <taxon>Lachnospiraceae</taxon>
        <taxon>Lachnobacterium</taxon>
    </lineage>
</organism>
<sequence length="774" mass="87653">MDKMVLETQKWLNNTYGKDSRYTRVEENGHTGRNTINGLIIALQIELGIQETAPNFGAGTTRKFNERYPNGVKQQSDGDKKTSNVYSIIQGSLWCKGYSTGNHITQNFYDGTGKAIKGIKKDMGIGGDSTVTVDVMKALLSMQQFVLLKNYGGKEIVRSIQQTINQKHRNYTGIIPCDGLYGREMNTALIKILQSLEGFSVEEATGYFGNGTKSRLKKINSSNVTSYEEWVWLAKAALNCIGYNCVQNYLWDEKFETQLSSFQKEYKISNTKILDTDTWMELLTSKGNPNRKAQACDTRFEVTAQLLNKLKTDGYEIVGRYLTGGSFKEIREGELNRIVSGGLKYFPIFQENGRDISEYTYLNGLEHGKKASEAALAKGVPTTVIYFAVDMDVYDYQVDTHIIPYFKGINETIDPRYSVGIYSSRNVCTRIAEIGYSVSSFVSDMSTGFSGNLGFPIPKNWNYDQFHEIQGYGGSWDLDKVAYSGRVEPCNKVLPKEEYRAEEAMFINWVKVTEKDCLKNFNNVMQPWYGYSFVTGRAILEYLRKPTYWEDSYIGLWKIYTPETGFDEKEVAARGICQTTCEKQPQIKESVKSFEIEHMSATALGYIHWGISDNKGDYSLGDLGGWTLDLLQIFGSYTREAKNQDLESWLKNNLGNNVDGKGFGYTDVLADAEGFLLVKEMNSRKSETRFSESVSKIYALEKNKRIKMFYKERFNSSKNNVISSFQKLADGIDIGIIENIDKNMLLKAAKSDTLPTKEEAKTLASVYADFMEKC</sequence>
<feature type="region of interest" description="Disordered" evidence="1">
    <location>
        <begin position="56"/>
        <end position="79"/>
    </location>
</feature>
<dbReference type="Pfam" id="PF08924">
    <property type="entry name" value="Rv2525c_GlyHyd-like"/>
    <property type="match status" value="1"/>
</dbReference>
<dbReference type="Proteomes" id="UP000182471">
    <property type="component" value="Unassembled WGS sequence"/>
</dbReference>
<dbReference type="EMBL" id="FOGW01000037">
    <property type="protein sequence ID" value="SES12144.1"/>
    <property type="molecule type" value="Genomic_DNA"/>
</dbReference>
<evidence type="ECO:0000313" key="3">
    <source>
        <dbReference type="EMBL" id="SES12144.1"/>
    </source>
</evidence>
<dbReference type="SUPFAM" id="SSF51445">
    <property type="entry name" value="(Trans)glycosidases"/>
    <property type="match status" value="1"/>
</dbReference>
<dbReference type="Gene3D" id="3.20.20.80">
    <property type="entry name" value="Glycosidases"/>
    <property type="match status" value="1"/>
</dbReference>
<dbReference type="AlphaFoldDB" id="A0A1H9USP1"/>
<dbReference type="InterPro" id="IPR015020">
    <property type="entry name" value="Rv2525c-like_Glyco_Hydro-like"/>
</dbReference>
<feature type="domain" description="Rv2525c-like glycoside hydrolase-like" evidence="2">
    <location>
        <begin position="309"/>
        <end position="464"/>
    </location>
</feature>
<name>A0A1H9USP1_9FIRM</name>
<reference evidence="4" key="1">
    <citation type="submission" date="2016-10" db="EMBL/GenBank/DDBJ databases">
        <authorList>
            <person name="Varghese N."/>
            <person name="Submissions S."/>
        </authorList>
    </citation>
    <scope>NUCLEOTIDE SEQUENCE [LARGE SCALE GENOMIC DNA]</scope>
    <source>
        <strain evidence="4">S1b</strain>
    </source>
</reference>
<gene>
    <name evidence="3" type="ORF">SAMN02910429_02231</name>
</gene>
<dbReference type="CDD" id="cd06418">
    <property type="entry name" value="GH25_BacA-like"/>
    <property type="match status" value="1"/>
</dbReference>
<accession>A0A1H9USP1</accession>
<evidence type="ECO:0000313" key="4">
    <source>
        <dbReference type="Proteomes" id="UP000182471"/>
    </source>
</evidence>
<proteinExistence type="predicted"/>
<evidence type="ECO:0000259" key="2">
    <source>
        <dbReference type="Pfam" id="PF08924"/>
    </source>
</evidence>
<dbReference type="InterPro" id="IPR017853">
    <property type="entry name" value="GH"/>
</dbReference>